<protein>
    <submittedName>
        <fullName evidence="6">Signal peptide peptidase SppA</fullName>
    </submittedName>
</protein>
<reference evidence="6" key="1">
    <citation type="submission" date="2023-03" db="EMBL/GenBank/DDBJ databases">
        <authorList>
            <person name="Shen W."/>
            <person name="Cai J."/>
        </authorList>
    </citation>
    <scope>NUCLEOTIDE SEQUENCE</scope>
    <source>
        <strain evidence="6">B226-2</strain>
    </source>
</reference>
<dbReference type="Proteomes" id="UP001256711">
    <property type="component" value="Unassembled WGS sequence"/>
</dbReference>
<dbReference type="InterPro" id="IPR029045">
    <property type="entry name" value="ClpP/crotonase-like_dom_sf"/>
</dbReference>
<keyword evidence="4" id="KW-0720">Serine protease</keyword>
<keyword evidence="3" id="KW-0378">Hydrolase</keyword>
<dbReference type="NCBIfam" id="TIGR00706">
    <property type="entry name" value="SppA_dom"/>
    <property type="match status" value="1"/>
</dbReference>
<dbReference type="Pfam" id="PF01343">
    <property type="entry name" value="Peptidase_S49"/>
    <property type="match status" value="1"/>
</dbReference>
<evidence type="ECO:0000256" key="1">
    <source>
        <dbReference type="ARBA" id="ARBA00008683"/>
    </source>
</evidence>
<evidence type="ECO:0000259" key="5">
    <source>
        <dbReference type="Pfam" id="PF01343"/>
    </source>
</evidence>
<dbReference type="EMBL" id="JARQBJ010000004">
    <property type="protein sequence ID" value="MDT2810671.1"/>
    <property type="molecule type" value="Genomic_DNA"/>
</dbReference>
<sequence>MNQRRWVALAIAVGLLLFSGITQRVNNQAQEEQLTGINELLYGSNDLEKTVVEEGNSNQQILKLSVEGTIADSGSSSLFSSDTYDHQLFLEELEAAASDPEIKGILLEVNSPGGGVYESAEIAKKMAAIKEAGIPVYVSMKQMAASGGYYISAAADKIFASEETVTGSIGVIMSGTNYAGLFEKLGIEDTTVKSGALKDIGSSTREPTEADKEVLQAYVDSAFGRFVKVVAKGREMPEETVRKLADGRIYDGAQAKENGLVDEIGFPEDALAALKTEQDLSQAQVVSYQVSSTGFASSWLGVKLAEAQGLKLSESSRLVNLVESLGTPESPKPLYYYGGE</sequence>
<comment type="caution">
    <text evidence="6">The sequence shown here is derived from an EMBL/GenBank/DDBJ whole genome shotgun (WGS) entry which is preliminary data.</text>
</comment>
<dbReference type="SUPFAM" id="SSF52096">
    <property type="entry name" value="ClpP/crotonase"/>
    <property type="match status" value="1"/>
</dbReference>
<dbReference type="Gene3D" id="3.90.226.10">
    <property type="entry name" value="2-enoyl-CoA Hydratase, Chain A, domain 1"/>
    <property type="match status" value="2"/>
</dbReference>
<dbReference type="InterPro" id="IPR002142">
    <property type="entry name" value="Peptidase_S49"/>
</dbReference>
<dbReference type="AlphaFoldDB" id="A0AAW8TWN0"/>
<evidence type="ECO:0000313" key="6">
    <source>
        <dbReference type="EMBL" id="MDT2810671.1"/>
    </source>
</evidence>
<dbReference type="InterPro" id="IPR004635">
    <property type="entry name" value="Pept_S49_SppA"/>
</dbReference>
<dbReference type="GO" id="GO:0008236">
    <property type="term" value="F:serine-type peptidase activity"/>
    <property type="evidence" value="ECO:0007669"/>
    <property type="project" value="UniProtKB-KW"/>
</dbReference>
<comment type="similarity">
    <text evidence="1">Belongs to the peptidase S49 family.</text>
</comment>
<evidence type="ECO:0000256" key="4">
    <source>
        <dbReference type="ARBA" id="ARBA00022825"/>
    </source>
</evidence>
<dbReference type="InterPro" id="IPR047272">
    <property type="entry name" value="S49_SppA_C"/>
</dbReference>
<name>A0AAW8TWN0_9ENTE</name>
<keyword evidence="2" id="KW-0645">Protease</keyword>
<dbReference type="PANTHER" id="PTHR42987">
    <property type="entry name" value="PEPTIDASE S49"/>
    <property type="match status" value="1"/>
</dbReference>
<proteinExistence type="inferred from homology"/>
<dbReference type="PANTHER" id="PTHR42987:SF7">
    <property type="entry name" value="SIGNAL PEPTIDE PEPTIDASE SPPA-RELATED"/>
    <property type="match status" value="1"/>
</dbReference>
<dbReference type="GO" id="GO:0006508">
    <property type="term" value="P:proteolysis"/>
    <property type="evidence" value="ECO:0007669"/>
    <property type="project" value="UniProtKB-KW"/>
</dbReference>
<evidence type="ECO:0000256" key="2">
    <source>
        <dbReference type="ARBA" id="ARBA00022670"/>
    </source>
</evidence>
<organism evidence="6 7">
    <name type="scientific">Enterococcus asini</name>
    <dbReference type="NCBI Taxonomy" id="57732"/>
    <lineage>
        <taxon>Bacteria</taxon>
        <taxon>Bacillati</taxon>
        <taxon>Bacillota</taxon>
        <taxon>Bacilli</taxon>
        <taxon>Lactobacillales</taxon>
        <taxon>Enterococcaceae</taxon>
        <taxon>Enterococcus</taxon>
    </lineage>
</organism>
<dbReference type="CDD" id="cd07023">
    <property type="entry name" value="S49_Sppa_N_C"/>
    <property type="match status" value="1"/>
</dbReference>
<evidence type="ECO:0000256" key="3">
    <source>
        <dbReference type="ARBA" id="ARBA00022801"/>
    </source>
</evidence>
<feature type="domain" description="Peptidase S49" evidence="5">
    <location>
        <begin position="129"/>
        <end position="280"/>
    </location>
</feature>
<gene>
    <name evidence="6" type="primary">sppA</name>
    <name evidence="6" type="ORF">P7H43_09245</name>
</gene>
<accession>A0AAW8TWN0</accession>
<dbReference type="RefSeq" id="WP_270598691.1">
    <property type="nucleotide sequence ID" value="NZ_JAQESC010000012.1"/>
</dbReference>
<evidence type="ECO:0000313" key="7">
    <source>
        <dbReference type="Proteomes" id="UP001256711"/>
    </source>
</evidence>